<evidence type="ECO:0000313" key="2">
    <source>
        <dbReference type="Proteomes" id="UP000215214"/>
    </source>
</evidence>
<protein>
    <submittedName>
        <fullName evidence="1">Uncharacterized protein</fullName>
    </submittedName>
</protein>
<name>A0A238UFG1_9FLAO</name>
<dbReference type="RefSeq" id="WP_095074426.1">
    <property type="nucleotide sequence ID" value="NZ_LT899436.1"/>
</dbReference>
<dbReference type="AlphaFoldDB" id="A0A238UFG1"/>
<dbReference type="KEGG" id="tje:TJEJU_3678"/>
<dbReference type="Proteomes" id="UP000215214">
    <property type="component" value="Chromosome TJEJU"/>
</dbReference>
<dbReference type="Gene3D" id="3.40.630.30">
    <property type="match status" value="1"/>
</dbReference>
<dbReference type="OrthoDB" id="1160046at2"/>
<reference evidence="1 2" key="1">
    <citation type="submission" date="2017-07" db="EMBL/GenBank/DDBJ databases">
        <authorList>
            <person name="Sun Z.S."/>
            <person name="Albrecht U."/>
            <person name="Echele G."/>
            <person name="Lee C.C."/>
        </authorList>
    </citation>
    <scope>NUCLEOTIDE SEQUENCE [LARGE SCALE GENOMIC DNA]</scope>
    <source>
        <strain evidence="2">type strain: KCTC 22618</strain>
    </source>
</reference>
<gene>
    <name evidence="1" type="ORF">TJEJU_3678</name>
</gene>
<proteinExistence type="predicted"/>
<dbReference type="SUPFAM" id="SSF55729">
    <property type="entry name" value="Acyl-CoA N-acyltransferases (Nat)"/>
    <property type="match status" value="1"/>
</dbReference>
<dbReference type="EMBL" id="LT899436">
    <property type="protein sequence ID" value="SNR17318.1"/>
    <property type="molecule type" value="Genomic_DNA"/>
</dbReference>
<accession>A0A238UFG1</accession>
<sequence length="226" mass="26209">MLSTKNYLQKLEKHQIINLAEFIVHENYNHHSNETIPKNHKEKINDIFHEELNYFKDSLVFVSKDITGTINGAIRILKWNFKDKLPIQKIFGIYPLLAIKKDCINHIFHIGRFAIKKNTRNINLFKKLMICAITPICQHKNNIAFAECDSKLLRVLHLIGIKAEVIGKSKYYLGSETIPIALPYESLIDFYHKNKTIITNSTLSSISQPLYKKSISTTLETNHPFM</sequence>
<organism evidence="1 2">
    <name type="scientific">Tenacibaculum jejuense</name>
    <dbReference type="NCBI Taxonomy" id="584609"/>
    <lineage>
        <taxon>Bacteria</taxon>
        <taxon>Pseudomonadati</taxon>
        <taxon>Bacteroidota</taxon>
        <taxon>Flavobacteriia</taxon>
        <taxon>Flavobacteriales</taxon>
        <taxon>Flavobacteriaceae</taxon>
        <taxon>Tenacibaculum</taxon>
    </lineage>
</organism>
<keyword evidence="2" id="KW-1185">Reference proteome</keyword>
<evidence type="ECO:0000313" key="1">
    <source>
        <dbReference type="EMBL" id="SNR17318.1"/>
    </source>
</evidence>
<dbReference type="InterPro" id="IPR016181">
    <property type="entry name" value="Acyl_CoA_acyltransferase"/>
</dbReference>